<sequence length="85" mass="9642">MRLEDNPQAVAAAVDYAERQVGKNYDWLLWKSNERSHYCSELIWHAYKVSGIDLDSDGGLFVTPDDIANSPHLAKIHQQKRSSSP</sequence>
<dbReference type="Pfam" id="PF05708">
    <property type="entry name" value="Peptidase_C92"/>
    <property type="match status" value="1"/>
</dbReference>
<proteinExistence type="predicted"/>
<gene>
    <name evidence="1" type="ORF">S06H3_22771</name>
</gene>
<dbReference type="InterPro" id="IPR038765">
    <property type="entry name" value="Papain-like_cys_pep_sf"/>
</dbReference>
<name>X1M8I3_9ZZZZ</name>
<dbReference type="InterPro" id="IPR024453">
    <property type="entry name" value="Peptidase_C92"/>
</dbReference>
<dbReference type="EMBL" id="BARV01012237">
    <property type="protein sequence ID" value="GAI02664.1"/>
    <property type="molecule type" value="Genomic_DNA"/>
</dbReference>
<organism evidence="1">
    <name type="scientific">marine sediment metagenome</name>
    <dbReference type="NCBI Taxonomy" id="412755"/>
    <lineage>
        <taxon>unclassified sequences</taxon>
        <taxon>metagenomes</taxon>
        <taxon>ecological metagenomes</taxon>
    </lineage>
</organism>
<reference evidence="1" key="1">
    <citation type="journal article" date="2014" name="Front. Microbiol.">
        <title>High frequency of phylogenetically diverse reductive dehalogenase-homologous genes in deep subseafloor sedimentary metagenomes.</title>
        <authorList>
            <person name="Kawai M."/>
            <person name="Futagami T."/>
            <person name="Toyoda A."/>
            <person name="Takaki Y."/>
            <person name="Nishi S."/>
            <person name="Hori S."/>
            <person name="Arai W."/>
            <person name="Tsubouchi T."/>
            <person name="Morono Y."/>
            <person name="Uchiyama I."/>
            <person name="Ito T."/>
            <person name="Fujiyama A."/>
            <person name="Inagaki F."/>
            <person name="Takami H."/>
        </authorList>
    </citation>
    <scope>NUCLEOTIDE SEQUENCE</scope>
    <source>
        <strain evidence="1">Expedition CK06-06</strain>
    </source>
</reference>
<dbReference type="SUPFAM" id="SSF54001">
    <property type="entry name" value="Cysteine proteinases"/>
    <property type="match status" value="1"/>
</dbReference>
<dbReference type="AlphaFoldDB" id="X1M8I3"/>
<accession>X1M8I3</accession>
<comment type="caution">
    <text evidence="1">The sequence shown here is derived from an EMBL/GenBank/DDBJ whole genome shotgun (WGS) entry which is preliminary data.</text>
</comment>
<protein>
    <submittedName>
        <fullName evidence="1">Uncharacterized protein</fullName>
    </submittedName>
</protein>
<dbReference type="Gene3D" id="3.90.1720.10">
    <property type="entry name" value="endopeptidase domain like (from Nostoc punctiforme)"/>
    <property type="match status" value="1"/>
</dbReference>
<evidence type="ECO:0000313" key="1">
    <source>
        <dbReference type="EMBL" id="GAI02664.1"/>
    </source>
</evidence>